<protein>
    <submittedName>
        <fullName evidence="1">Uncharacterized protein</fullName>
    </submittedName>
</protein>
<dbReference type="AlphaFoldDB" id="A0A139XBK4"/>
<sequence>MSTEDTRPKTSLTERMASLRDRVARRASELEIPTARSLIIQRRWLPADSNEMAIAYLEIDPKPIIDRVSPTLAAAFNTSQQIKIDDLLVSGISRRYPKEHIIGTGISYFVDSQLLFDRIAGGFEAEFVIINELPLTWNLILRRRPDERRGL</sequence>
<comment type="caution">
    <text evidence="1">The sequence shown here is derived from an EMBL/GenBank/DDBJ whole genome shotgun (WGS) entry which is preliminary data.</text>
</comment>
<evidence type="ECO:0000313" key="1">
    <source>
        <dbReference type="EMBL" id="KYC42069.1"/>
    </source>
</evidence>
<accession>A0A139XBK4</accession>
<evidence type="ECO:0000313" key="2">
    <source>
        <dbReference type="Proteomes" id="UP000076925"/>
    </source>
</evidence>
<organism evidence="1 2">
    <name type="scientific">Scytonema hofmannii PCC 7110</name>
    <dbReference type="NCBI Taxonomy" id="128403"/>
    <lineage>
        <taxon>Bacteria</taxon>
        <taxon>Bacillati</taxon>
        <taxon>Cyanobacteriota</taxon>
        <taxon>Cyanophyceae</taxon>
        <taxon>Nostocales</taxon>
        <taxon>Scytonemataceae</taxon>
        <taxon>Scytonema</taxon>
    </lineage>
</organism>
<proteinExistence type="predicted"/>
<dbReference type="EMBL" id="ANNX02000020">
    <property type="protein sequence ID" value="KYC42069.1"/>
    <property type="molecule type" value="Genomic_DNA"/>
</dbReference>
<gene>
    <name evidence="1" type="ORF">WA1_18885</name>
</gene>
<name>A0A139XBK4_9CYAN</name>
<reference evidence="1 2" key="1">
    <citation type="journal article" date="2013" name="Genome Biol. Evol.">
        <title>Genomes of Stigonematalean cyanobacteria (subsection V) and the evolution of oxygenic photosynthesis from prokaryotes to plastids.</title>
        <authorList>
            <person name="Dagan T."/>
            <person name="Roettger M."/>
            <person name="Stucken K."/>
            <person name="Landan G."/>
            <person name="Koch R."/>
            <person name="Major P."/>
            <person name="Gould S.B."/>
            <person name="Goremykin V.V."/>
            <person name="Rippka R."/>
            <person name="Tandeau de Marsac N."/>
            <person name="Gugger M."/>
            <person name="Lockhart P.J."/>
            <person name="Allen J.F."/>
            <person name="Brune I."/>
            <person name="Maus I."/>
            <person name="Puhler A."/>
            <person name="Martin W.F."/>
        </authorList>
    </citation>
    <scope>NUCLEOTIDE SEQUENCE [LARGE SCALE GENOMIC DNA]</scope>
    <source>
        <strain evidence="1 2">PCC 7110</strain>
    </source>
</reference>
<dbReference type="STRING" id="128403.WA1_18885"/>
<dbReference type="Proteomes" id="UP000076925">
    <property type="component" value="Unassembled WGS sequence"/>
</dbReference>
<dbReference type="RefSeq" id="WP_017742013.1">
    <property type="nucleotide sequence ID" value="NZ_KQ976354.1"/>
</dbReference>
<dbReference type="OrthoDB" id="9834139at2"/>
<keyword evidence="2" id="KW-1185">Reference proteome</keyword>